<dbReference type="HAMAP" id="MF_00201">
    <property type="entry name" value="RecO"/>
    <property type="match status" value="1"/>
</dbReference>
<dbReference type="Gene3D" id="2.40.50.140">
    <property type="entry name" value="Nucleic acid-binding proteins"/>
    <property type="match status" value="1"/>
</dbReference>
<dbReference type="Gene3D" id="1.20.1440.120">
    <property type="entry name" value="Recombination protein O, C-terminal domain"/>
    <property type="match status" value="1"/>
</dbReference>
<dbReference type="EMBL" id="LCFD01000002">
    <property type="protein sequence ID" value="KKS87512.1"/>
    <property type="molecule type" value="Genomic_DNA"/>
</dbReference>
<dbReference type="Pfam" id="PF11967">
    <property type="entry name" value="RecO_N"/>
    <property type="match status" value="1"/>
</dbReference>
<dbReference type="InterPro" id="IPR042242">
    <property type="entry name" value="RecO_C"/>
</dbReference>
<name>A0A0G1CPV3_9BACT</name>
<evidence type="ECO:0000256" key="1">
    <source>
        <dbReference type="ARBA" id="ARBA00007452"/>
    </source>
</evidence>
<sequence>MKVYKALGIVLGRKNIGEADKLVTIFTKHTGKKVVIAKGIRRIHSRRAAHLELFTLASFVIHRGRTFDTVSEVNPISSFSLIRQKLIRVSYVCVALELVERLLPENQEARLVFEHLTYFLQLLNQPETRRNQAKQALLEFKQFLLAELGYIDNAQKLDEARLDHTIESVLEAALKSPNLLTKVEQGL</sequence>
<dbReference type="SUPFAM" id="SSF57863">
    <property type="entry name" value="ArfGap/RecO-like zinc finger"/>
    <property type="match status" value="1"/>
</dbReference>
<comment type="similarity">
    <text evidence="1 7">Belongs to the RecO family.</text>
</comment>
<dbReference type="InterPro" id="IPR003717">
    <property type="entry name" value="RecO"/>
</dbReference>
<evidence type="ECO:0000256" key="2">
    <source>
        <dbReference type="ARBA" id="ARBA00021310"/>
    </source>
</evidence>
<evidence type="ECO:0000313" key="10">
    <source>
        <dbReference type="Proteomes" id="UP000034050"/>
    </source>
</evidence>
<keyword evidence="5 7" id="KW-0234">DNA repair</keyword>
<protein>
    <recommendedName>
        <fullName evidence="2 7">DNA repair protein RecO</fullName>
    </recommendedName>
    <alternativeName>
        <fullName evidence="6 7">Recombination protein O</fullName>
    </alternativeName>
</protein>
<reference evidence="9 10" key="1">
    <citation type="journal article" date="2015" name="Nature">
        <title>rRNA introns, odd ribosomes, and small enigmatic genomes across a large radiation of phyla.</title>
        <authorList>
            <person name="Brown C.T."/>
            <person name="Hug L.A."/>
            <person name="Thomas B.C."/>
            <person name="Sharon I."/>
            <person name="Castelle C.J."/>
            <person name="Singh A."/>
            <person name="Wilkins M.J."/>
            <person name="Williams K.H."/>
            <person name="Banfield J.F."/>
        </authorList>
    </citation>
    <scope>NUCLEOTIDE SEQUENCE [LARGE SCALE GENOMIC DNA]</scope>
</reference>
<dbReference type="NCBIfam" id="TIGR00613">
    <property type="entry name" value="reco"/>
    <property type="match status" value="1"/>
</dbReference>
<dbReference type="PANTHER" id="PTHR33991:SF1">
    <property type="entry name" value="DNA REPAIR PROTEIN RECO"/>
    <property type="match status" value="1"/>
</dbReference>
<dbReference type="InterPro" id="IPR037278">
    <property type="entry name" value="ARFGAP/RecO"/>
</dbReference>
<dbReference type="STRING" id="1618446.UV61_C0002G0233"/>
<evidence type="ECO:0000256" key="3">
    <source>
        <dbReference type="ARBA" id="ARBA00022763"/>
    </source>
</evidence>
<dbReference type="SUPFAM" id="SSF50249">
    <property type="entry name" value="Nucleic acid-binding proteins"/>
    <property type="match status" value="1"/>
</dbReference>
<evidence type="ECO:0000313" key="9">
    <source>
        <dbReference type="EMBL" id="KKS87512.1"/>
    </source>
</evidence>
<dbReference type="AlphaFoldDB" id="A0A0G1CPV3"/>
<keyword evidence="3 7" id="KW-0227">DNA damage</keyword>
<keyword evidence="4 7" id="KW-0233">DNA recombination</keyword>
<comment type="caution">
    <text evidence="9">The sequence shown here is derived from an EMBL/GenBank/DDBJ whole genome shotgun (WGS) entry which is preliminary data.</text>
</comment>
<evidence type="ECO:0000256" key="5">
    <source>
        <dbReference type="ARBA" id="ARBA00023204"/>
    </source>
</evidence>
<dbReference type="GO" id="GO:0006310">
    <property type="term" value="P:DNA recombination"/>
    <property type="evidence" value="ECO:0007669"/>
    <property type="project" value="UniProtKB-UniRule"/>
</dbReference>
<dbReference type="InterPro" id="IPR012340">
    <property type="entry name" value="NA-bd_OB-fold"/>
</dbReference>
<evidence type="ECO:0000256" key="4">
    <source>
        <dbReference type="ARBA" id="ARBA00023172"/>
    </source>
</evidence>
<evidence type="ECO:0000256" key="6">
    <source>
        <dbReference type="ARBA" id="ARBA00033409"/>
    </source>
</evidence>
<dbReference type="InterPro" id="IPR022572">
    <property type="entry name" value="DNA_rep/recomb_RecO_N"/>
</dbReference>
<evidence type="ECO:0000259" key="8">
    <source>
        <dbReference type="Pfam" id="PF11967"/>
    </source>
</evidence>
<accession>A0A0G1CPV3</accession>
<evidence type="ECO:0000256" key="7">
    <source>
        <dbReference type="HAMAP-Rule" id="MF_00201"/>
    </source>
</evidence>
<comment type="function">
    <text evidence="7">Involved in DNA repair and RecF pathway recombination.</text>
</comment>
<organism evidence="9 10">
    <name type="scientific">Candidatus Gottesmanbacteria bacterium GW2011_GWB1_43_11</name>
    <dbReference type="NCBI Taxonomy" id="1618446"/>
    <lineage>
        <taxon>Bacteria</taxon>
        <taxon>Candidatus Gottesmaniibacteriota</taxon>
    </lineage>
</organism>
<dbReference type="PANTHER" id="PTHR33991">
    <property type="entry name" value="DNA REPAIR PROTEIN RECO"/>
    <property type="match status" value="1"/>
</dbReference>
<feature type="domain" description="DNA replication/recombination mediator RecO N-terminal" evidence="8">
    <location>
        <begin position="1"/>
        <end position="79"/>
    </location>
</feature>
<dbReference type="GO" id="GO:0006302">
    <property type="term" value="P:double-strand break repair"/>
    <property type="evidence" value="ECO:0007669"/>
    <property type="project" value="TreeGrafter"/>
</dbReference>
<dbReference type="GO" id="GO:0043590">
    <property type="term" value="C:bacterial nucleoid"/>
    <property type="evidence" value="ECO:0007669"/>
    <property type="project" value="TreeGrafter"/>
</dbReference>
<dbReference type="Pfam" id="PF02565">
    <property type="entry name" value="RecO_C"/>
    <property type="match status" value="1"/>
</dbReference>
<gene>
    <name evidence="7" type="primary">recO</name>
    <name evidence="9" type="ORF">UV61_C0002G0233</name>
</gene>
<proteinExistence type="inferred from homology"/>
<dbReference type="Proteomes" id="UP000034050">
    <property type="component" value="Unassembled WGS sequence"/>
</dbReference>